<dbReference type="SUPFAM" id="SSF56281">
    <property type="entry name" value="Metallo-hydrolase/oxidoreductase"/>
    <property type="match status" value="1"/>
</dbReference>
<name>A0ABR7MFR3_9BACT</name>
<dbReference type="Proteomes" id="UP000622017">
    <property type="component" value="Unassembled WGS sequence"/>
</dbReference>
<reference evidence="1 2" key="1">
    <citation type="submission" date="2020-08" db="EMBL/GenBank/DDBJ databases">
        <title>Hymenobacter sp.</title>
        <authorList>
            <person name="Kim M.K."/>
        </authorList>
    </citation>
    <scope>NUCLEOTIDE SEQUENCE [LARGE SCALE GENOMIC DNA]</scope>
    <source>
        <strain evidence="1 2">BT507</strain>
    </source>
</reference>
<dbReference type="EMBL" id="JACSCY010000002">
    <property type="protein sequence ID" value="MBC6609768.1"/>
    <property type="molecule type" value="Genomic_DNA"/>
</dbReference>
<evidence type="ECO:0000313" key="2">
    <source>
        <dbReference type="Proteomes" id="UP000622017"/>
    </source>
</evidence>
<sequence length="219" mass="24826">MKITKYIHSCLLLEQDGEQLLFDPGTFTFADGTVTPATFRNVSTVVITHQHPDHLDVQALQEIVRLSRATVLSTQEVADQLKPQGLPVQVVEEGLLTVGAFWLEAVPVPHEPILDSELPQMLAFFINDKVLNPADSFSPILQRYKRVEVLILPVMAPFLTEVRVAEFVRQLEPQQILPVHDGYVKDFFVEQRYDTYEPHFAQQGIQFHRLSQPGQSVTV</sequence>
<proteinExistence type="predicted"/>
<dbReference type="Gene3D" id="3.60.15.10">
    <property type="entry name" value="Ribonuclease Z/Hydroxyacylglutathione hydrolase-like"/>
    <property type="match status" value="1"/>
</dbReference>
<dbReference type="Pfam" id="PF13483">
    <property type="entry name" value="Lactamase_B_3"/>
    <property type="match status" value="1"/>
</dbReference>
<dbReference type="InterPro" id="IPR050114">
    <property type="entry name" value="UPF0173_UPF0282_UlaG_hydrolase"/>
</dbReference>
<evidence type="ECO:0000313" key="1">
    <source>
        <dbReference type="EMBL" id="MBC6609768.1"/>
    </source>
</evidence>
<dbReference type="InterPro" id="IPR036866">
    <property type="entry name" value="RibonucZ/Hydroxyglut_hydro"/>
</dbReference>
<organism evidence="1 2">
    <name type="scientific">Hymenobacter citatus</name>
    <dbReference type="NCBI Taxonomy" id="2763506"/>
    <lineage>
        <taxon>Bacteria</taxon>
        <taxon>Pseudomonadati</taxon>
        <taxon>Bacteroidota</taxon>
        <taxon>Cytophagia</taxon>
        <taxon>Cytophagales</taxon>
        <taxon>Hymenobacteraceae</taxon>
        <taxon>Hymenobacter</taxon>
    </lineage>
</organism>
<dbReference type="PANTHER" id="PTHR43546">
    <property type="entry name" value="UPF0173 METAL-DEPENDENT HYDROLASE MJ1163-RELATED"/>
    <property type="match status" value="1"/>
</dbReference>
<dbReference type="RefSeq" id="WP_187318083.1">
    <property type="nucleotide sequence ID" value="NZ_JACSCY010000002.1"/>
</dbReference>
<protein>
    <submittedName>
        <fullName evidence="1">MBL fold metallo-hydrolase</fullName>
    </submittedName>
</protein>
<accession>A0ABR7MFR3</accession>
<gene>
    <name evidence="1" type="ORF">H8B15_02465</name>
</gene>
<comment type="caution">
    <text evidence="1">The sequence shown here is derived from an EMBL/GenBank/DDBJ whole genome shotgun (WGS) entry which is preliminary data.</text>
</comment>
<keyword evidence="2" id="KW-1185">Reference proteome</keyword>
<dbReference type="PANTHER" id="PTHR43546:SF3">
    <property type="entry name" value="UPF0173 METAL-DEPENDENT HYDROLASE MJ1163"/>
    <property type="match status" value="1"/>
</dbReference>